<accession>A0A0N1J641</accession>
<keyword evidence="4 6" id="KW-1133">Transmembrane helix</keyword>
<dbReference type="Pfam" id="PF03176">
    <property type="entry name" value="MMPL"/>
    <property type="match status" value="2"/>
</dbReference>
<dbReference type="PANTHER" id="PTHR33406:SF12">
    <property type="entry name" value="BLR2997 PROTEIN"/>
    <property type="match status" value="1"/>
</dbReference>
<keyword evidence="3 6" id="KW-0812">Transmembrane</keyword>
<evidence type="ECO:0000256" key="6">
    <source>
        <dbReference type="SAM" id="Phobius"/>
    </source>
</evidence>
<feature type="transmembrane region" description="Helical" evidence="6">
    <location>
        <begin position="401"/>
        <end position="418"/>
    </location>
</feature>
<feature type="transmembrane region" description="Helical" evidence="6">
    <location>
        <begin position="349"/>
        <end position="377"/>
    </location>
</feature>
<feature type="transmembrane region" description="Helical" evidence="6">
    <location>
        <begin position="699"/>
        <end position="720"/>
    </location>
</feature>
<dbReference type="EMBL" id="JSYZ01000004">
    <property type="protein sequence ID" value="KPA92120.1"/>
    <property type="molecule type" value="Genomic_DNA"/>
</dbReference>
<feature type="transmembrane region" description="Helical" evidence="6">
    <location>
        <begin position="732"/>
        <end position="756"/>
    </location>
</feature>
<keyword evidence="2" id="KW-1003">Cell membrane</keyword>
<gene>
    <name evidence="8" type="ORF">PF66_01704</name>
</gene>
<name>A0A0N1J641_9PSED</name>
<organism evidence="8 9">
    <name type="scientific">Pseudomonas asplenii</name>
    <dbReference type="NCBI Taxonomy" id="53407"/>
    <lineage>
        <taxon>Bacteria</taxon>
        <taxon>Pseudomonadati</taxon>
        <taxon>Pseudomonadota</taxon>
        <taxon>Gammaproteobacteria</taxon>
        <taxon>Pseudomonadales</taxon>
        <taxon>Pseudomonadaceae</taxon>
        <taxon>Pseudomonas</taxon>
    </lineage>
</organism>
<feature type="transmembrane region" description="Helical" evidence="6">
    <location>
        <begin position="222"/>
        <end position="241"/>
    </location>
</feature>
<feature type="transmembrane region" description="Helical" evidence="6">
    <location>
        <begin position="324"/>
        <end position="343"/>
    </location>
</feature>
<feature type="domain" description="SSD" evidence="7">
    <location>
        <begin position="251"/>
        <end position="374"/>
    </location>
</feature>
<evidence type="ECO:0000313" key="9">
    <source>
        <dbReference type="Proteomes" id="UP000037931"/>
    </source>
</evidence>
<feature type="transmembrane region" description="Helical" evidence="6">
    <location>
        <begin position="274"/>
        <end position="295"/>
    </location>
</feature>
<protein>
    <submittedName>
        <fullName evidence="8">Putative RND superfamily exporter</fullName>
    </submittedName>
</protein>
<dbReference type="PROSITE" id="PS50156">
    <property type="entry name" value="SSD"/>
    <property type="match status" value="1"/>
</dbReference>
<comment type="caution">
    <text evidence="8">The sequence shown here is derived from an EMBL/GenBank/DDBJ whole genome shotgun (WGS) entry which is preliminary data.</text>
</comment>
<dbReference type="Gene3D" id="1.20.1640.10">
    <property type="entry name" value="Multidrug efflux transporter AcrB transmembrane domain"/>
    <property type="match status" value="2"/>
</dbReference>
<evidence type="ECO:0000256" key="3">
    <source>
        <dbReference type="ARBA" id="ARBA00022692"/>
    </source>
</evidence>
<evidence type="ECO:0000259" key="7">
    <source>
        <dbReference type="PROSITE" id="PS50156"/>
    </source>
</evidence>
<keyword evidence="5 6" id="KW-0472">Membrane</keyword>
<evidence type="ECO:0000256" key="2">
    <source>
        <dbReference type="ARBA" id="ARBA00022475"/>
    </source>
</evidence>
<dbReference type="PANTHER" id="PTHR33406">
    <property type="entry name" value="MEMBRANE PROTEIN MJ1562-RELATED"/>
    <property type="match status" value="1"/>
</dbReference>
<keyword evidence="9" id="KW-1185">Reference proteome</keyword>
<proteinExistence type="predicted"/>
<dbReference type="AlphaFoldDB" id="A0A0N1J641"/>
<dbReference type="InterPro" id="IPR000731">
    <property type="entry name" value="SSD"/>
</dbReference>
<dbReference type="Proteomes" id="UP000037931">
    <property type="component" value="Unassembled WGS sequence"/>
</dbReference>
<feature type="transmembrane region" description="Helical" evidence="6">
    <location>
        <begin position="604"/>
        <end position="624"/>
    </location>
</feature>
<dbReference type="PATRIC" id="fig|50340.43.peg.4863"/>
<comment type="subcellular location">
    <subcellularLocation>
        <location evidence="1">Cell membrane</location>
        <topology evidence="1">Multi-pass membrane protein</topology>
    </subcellularLocation>
</comment>
<dbReference type="SUPFAM" id="SSF82866">
    <property type="entry name" value="Multidrug efflux transporter AcrB transmembrane domain"/>
    <property type="match status" value="2"/>
</dbReference>
<evidence type="ECO:0000256" key="5">
    <source>
        <dbReference type="ARBA" id="ARBA00023136"/>
    </source>
</evidence>
<dbReference type="STRING" id="50340.PF66_01704"/>
<evidence type="ECO:0000256" key="4">
    <source>
        <dbReference type="ARBA" id="ARBA00022989"/>
    </source>
</evidence>
<evidence type="ECO:0000313" key="8">
    <source>
        <dbReference type="EMBL" id="KPA92120.1"/>
    </source>
</evidence>
<dbReference type="GO" id="GO:0005886">
    <property type="term" value="C:plasma membrane"/>
    <property type="evidence" value="ECO:0007669"/>
    <property type="project" value="UniProtKB-SubCell"/>
</dbReference>
<evidence type="ECO:0000256" key="1">
    <source>
        <dbReference type="ARBA" id="ARBA00004651"/>
    </source>
</evidence>
<reference evidence="8 9" key="1">
    <citation type="journal article" date="2015" name="PLoS ONE">
        <title>Rice-Infecting Pseudomonas Genomes Are Highly Accessorized and Harbor Multiple Putative Virulence Mechanisms to Cause Sheath Brown Rot.</title>
        <authorList>
            <person name="Quibod I.L."/>
            <person name="Grande G."/>
            <person name="Oreiro E.G."/>
            <person name="Borja F.N."/>
            <person name="Dossa G.S."/>
            <person name="Mauleon R."/>
            <person name="Cruz C.V."/>
            <person name="Oliva R."/>
        </authorList>
    </citation>
    <scope>NUCLEOTIDE SEQUENCE [LARGE SCALE GENOMIC DNA]</scope>
    <source>
        <strain evidence="8 9">IRRI 6609</strain>
    </source>
</reference>
<feature type="transmembrane region" description="Helical" evidence="6">
    <location>
        <begin position="631"/>
        <end position="651"/>
    </location>
</feature>
<dbReference type="InterPro" id="IPR004869">
    <property type="entry name" value="MMPL_dom"/>
</dbReference>
<feature type="transmembrane region" description="Helical" evidence="6">
    <location>
        <begin position="248"/>
        <end position="268"/>
    </location>
</feature>
<dbReference type="InterPro" id="IPR050545">
    <property type="entry name" value="Mycobact_MmpL"/>
</dbReference>
<sequence>MMSGEKFELLLKRYRHVLFLAVTVLVLAMSWGMTQIRFAADYRSFFPEGEKTVEQLDALHRQFGKSDTLLFVIKNPEGSLFNRRDLEQLHALTEQAWMIPHAYRVDSVTNFQHVFAEGDTVHVDELVREPADLTDSHIALMERLGRNDIELVKRLVSADGQTAGVLVTLQFPPQTLDAAIDATTRARTMVDAFRQANPHLQIHLTGLAAVEAAYPEASQQDMAVLTPLMYAIILLASVLMLRSLGALLVVLVAITMATAATLGASGWLGFEATALTGLLPTIVLATSVAEIMHMISAARQKSGQYGNRRVDLACAAIRETVKPIAIGTATNAVGFYSLVFAASPPYKEFGVLAAIGAVMALVVSVAVSAVLIPLLRLKPLEGAASRRYYLYMEPLLRRPKLWLLGFVAVFLLALGPASKNLINDRIVENFDTSIPVRTATEFAMDNLSGIYRLEYVATSSRGDISDPRFLAELDRFAQWLRTQKEVDSVTTLSDAIKKLNQTMDGGRAEAYRLPQDPALAAQMLLVYEMSLPFGLDLSNQINIDKSATRVVITLTRLDTQQIRDIKARADAWWNTHADRTALVPGVGTGEAVVFANLTHISIEYMVDGLLFELVSITLMVALFLRNVPLGLISLLPNVFPFFVMFGLWGLMRGEVNTAAINVCVVAYGLIVEATIHLMSHYKAQRLEHGQPPREALRSTYQHVLPSVFANAVILASGFLVMTLSPFSMNADFGLLAAIAIFLGLIFDALCLPLVLLTFDRYLWGRAAAGLAVRQA</sequence>
<feature type="transmembrane region" description="Helical" evidence="6">
    <location>
        <begin position="657"/>
        <end position="678"/>
    </location>
</feature>